<accession>A0AB34KKT2</accession>
<dbReference type="AlphaFoldDB" id="A0AB34KKT2"/>
<evidence type="ECO:0000313" key="7">
    <source>
        <dbReference type="Proteomes" id="UP000803884"/>
    </source>
</evidence>
<keyword evidence="2 5" id="KW-0812">Transmembrane</keyword>
<evidence type="ECO:0000256" key="1">
    <source>
        <dbReference type="ARBA" id="ARBA00004370"/>
    </source>
</evidence>
<dbReference type="PANTHER" id="PTHR13259:SF1">
    <property type="entry name" value="BLADDER CANCER-ASSOCIATED PROTEIN"/>
    <property type="match status" value="1"/>
</dbReference>
<dbReference type="PANTHER" id="PTHR13259">
    <property type="entry name" value="BLADDER CANCER 10 KD PROTEIN HOMOLOG"/>
    <property type="match status" value="1"/>
</dbReference>
<evidence type="ECO:0000256" key="5">
    <source>
        <dbReference type="SAM" id="Phobius"/>
    </source>
</evidence>
<dbReference type="Proteomes" id="UP000803884">
    <property type="component" value="Unassembled WGS sequence"/>
</dbReference>
<evidence type="ECO:0000313" key="6">
    <source>
        <dbReference type="EMBL" id="KAL1584731.1"/>
    </source>
</evidence>
<sequence length="154" mass="16795">MFCLRSWVPLLIFLTNASPIYVLLFLTGTYWLQRPCVYCSILLFVLVFSLFDFHADWFEPRWPSDSITPSETASSYLSGNSTLTEALMETAGMAVTAINGTGGSLASAAMEGVKKRIGDGGLNAAASGSGFELLRGFLEKKQIRIPCVDVVVRL</sequence>
<evidence type="ECO:0008006" key="8">
    <source>
        <dbReference type="Google" id="ProtNLM"/>
    </source>
</evidence>
<dbReference type="GeneID" id="96008319"/>
<evidence type="ECO:0000256" key="4">
    <source>
        <dbReference type="ARBA" id="ARBA00023136"/>
    </source>
</evidence>
<keyword evidence="3 5" id="KW-1133">Transmembrane helix</keyword>
<protein>
    <recommendedName>
        <fullName evidence="8">Bladder cancer-related BC10-like protein</fullName>
    </recommendedName>
</protein>
<evidence type="ECO:0000256" key="2">
    <source>
        <dbReference type="ARBA" id="ARBA00022692"/>
    </source>
</evidence>
<feature type="transmembrane region" description="Helical" evidence="5">
    <location>
        <begin position="7"/>
        <end position="26"/>
    </location>
</feature>
<dbReference type="EMBL" id="JAAQHG020000024">
    <property type="protein sequence ID" value="KAL1584731.1"/>
    <property type="molecule type" value="Genomic_DNA"/>
</dbReference>
<dbReference type="InterPro" id="IPR009598">
    <property type="entry name" value="BCALP"/>
</dbReference>
<name>A0AB34KKT2_9PEZI</name>
<evidence type="ECO:0000256" key="3">
    <source>
        <dbReference type="ARBA" id="ARBA00022989"/>
    </source>
</evidence>
<keyword evidence="7" id="KW-1185">Reference proteome</keyword>
<organism evidence="6 7">
    <name type="scientific">Cladosporium halotolerans</name>
    <dbReference type="NCBI Taxonomy" id="1052096"/>
    <lineage>
        <taxon>Eukaryota</taxon>
        <taxon>Fungi</taxon>
        <taxon>Dikarya</taxon>
        <taxon>Ascomycota</taxon>
        <taxon>Pezizomycotina</taxon>
        <taxon>Dothideomycetes</taxon>
        <taxon>Dothideomycetidae</taxon>
        <taxon>Cladosporiales</taxon>
        <taxon>Cladosporiaceae</taxon>
        <taxon>Cladosporium</taxon>
    </lineage>
</organism>
<keyword evidence="4 5" id="KW-0472">Membrane</keyword>
<dbReference type="Pfam" id="PF06726">
    <property type="entry name" value="BC10"/>
    <property type="match status" value="1"/>
</dbReference>
<feature type="transmembrane region" description="Helical" evidence="5">
    <location>
        <begin position="32"/>
        <end position="51"/>
    </location>
</feature>
<proteinExistence type="predicted"/>
<gene>
    <name evidence="6" type="ORF">WHR41_06876</name>
</gene>
<comment type="caution">
    <text evidence="6">The sequence shown here is derived from an EMBL/GenBank/DDBJ whole genome shotgun (WGS) entry which is preliminary data.</text>
</comment>
<dbReference type="RefSeq" id="XP_069227837.1">
    <property type="nucleotide sequence ID" value="XM_069375481.1"/>
</dbReference>
<dbReference type="SMART" id="SM01396">
    <property type="entry name" value="BC10"/>
    <property type="match status" value="1"/>
</dbReference>
<comment type="subcellular location">
    <subcellularLocation>
        <location evidence="1">Membrane</location>
    </subcellularLocation>
</comment>
<dbReference type="GO" id="GO:0016020">
    <property type="term" value="C:membrane"/>
    <property type="evidence" value="ECO:0007669"/>
    <property type="project" value="UniProtKB-SubCell"/>
</dbReference>
<reference evidence="6 7" key="1">
    <citation type="journal article" date="2020" name="Microbiol. Resour. Announc.">
        <title>Draft Genome Sequence of a Cladosporium Species Isolated from the Mesophotic Ascidian Didemnum maculosum.</title>
        <authorList>
            <person name="Gioti A."/>
            <person name="Siaperas R."/>
            <person name="Nikolaivits E."/>
            <person name="Le Goff G."/>
            <person name="Ouazzani J."/>
            <person name="Kotoulas G."/>
            <person name="Topakas E."/>
        </authorList>
    </citation>
    <scope>NUCLEOTIDE SEQUENCE [LARGE SCALE GENOMIC DNA]</scope>
    <source>
        <strain evidence="6 7">TM138-S3</strain>
    </source>
</reference>